<dbReference type="Gene3D" id="3.40.50.300">
    <property type="entry name" value="P-loop containing nucleotide triphosphate hydrolases"/>
    <property type="match status" value="1"/>
</dbReference>
<dbReference type="AlphaFoldDB" id="A0A7S1KER8"/>
<reference evidence="2" key="1">
    <citation type="submission" date="2021-01" db="EMBL/GenBank/DDBJ databases">
        <authorList>
            <person name="Corre E."/>
            <person name="Pelletier E."/>
            <person name="Niang G."/>
            <person name="Scheremetjew M."/>
            <person name="Finn R."/>
            <person name="Kale V."/>
            <person name="Holt S."/>
            <person name="Cochrane G."/>
            <person name="Meng A."/>
            <person name="Brown T."/>
            <person name="Cohen L."/>
        </authorList>
    </citation>
    <scope>NUCLEOTIDE SEQUENCE</scope>
    <source>
        <strain evidence="2">CCMP3346</strain>
    </source>
</reference>
<dbReference type="EMBL" id="HBGB01045695">
    <property type="protein sequence ID" value="CAD9071814.1"/>
    <property type="molecule type" value="Transcribed_RNA"/>
</dbReference>
<evidence type="ECO:0000313" key="2">
    <source>
        <dbReference type="EMBL" id="CAD9071814.1"/>
    </source>
</evidence>
<dbReference type="SMART" id="SM00053">
    <property type="entry name" value="DYNc"/>
    <property type="match status" value="1"/>
</dbReference>
<dbReference type="InterPro" id="IPR045063">
    <property type="entry name" value="Dynamin_N"/>
</dbReference>
<dbReference type="GO" id="GO:0005874">
    <property type="term" value="C:microtubule"/>
    <property type="evidence" value="ECO:0007669"/>
    <property type="project" value="TreeGrafter"/>
</dbReference>
<dbReference type="GO" id="GO:0016020">
    <property type="term" value="C:membrane"/>
    <property type="evidence" value="ECO:0007669"/>
    <property type="project" value="TreeGrafter"/>
</dbReference>
<dbReference type="InterPro" id="IPR001401">
    <property type="entry name" value="Dynamin_GTPase"/>
</dbReference>
<proteinExistence type="predicted"/>
<sequence>MMDQANDTLDHSMFMRSELLNVLSDVKTKVQDKLGIVDFPIPQFIIIGKQSVGKSRLIEALAGEQFTFVSGTLGSRRPTIIEFRNVIANRTSKWQVMDKKTNKWEEMPVKKVMSLLSEAHESLGASVTAEPVYVRIESAHCVDMQVVDLPGFREFAIDKGKEDLARQIDTLNMSFMSDSRNVMVCVEEAGDAANMSTLARCKTIDPRFQRTVLVRNKLDKYYRDLTNENVNAWLDGYGDLPVDLMKFCLTLPHWNEKEPAPAPFVELRQRMDAQDVLELKTRGASEKYMNTIGFRNFSCYMEQRIERMFVDAIGPVVKKLRELKEQEAEQVAFLKDELKDTNPETIVTTMRDCGMSFAHALNHVMEGYVNSNVGRVTLEEELRDFHAFYNAQGVDWPMLPSEDFAGLDDYIEYLKSDLQIAAFDIEVNGGAQFRRLMYETEVFLRFAEIGVQTSKRDVVQARGVSMGQVSWRDVIVKLLSNEAHLPMKQRVQYVAHRMRRFFELQKDVVIDFMSGLKGSADEHMYSALYTKHVKLMMHNEMIKNLVFSTFDTVVERQMHQFLDLFSNTMTSTFSNPWVFLKKNSTVLEDSDGFEEALPSFEDTKARIPMEIGTRSGIDSILARWIGDIPVEATQMDEAVEKVQSLVNKTFAFIRSQISDQVELFAESFFKLPLMRKMEEDMKSIELNDVDKETYEVRRQFLEQTLKRHQDGLNGVQECLNKLTAFSMKFKSRSPHTIAFTHDRRQ</sequence>
<organism evidence="2">
    <name type="scientific">Vitrella brassicaformis</name>
    <dbReference type="NCBI Taxonomy" id="1169539"/>
    <lineage>
        <taxon>Eukaryota</taxon>
        <taxon>Sar</taxon>
        <taxon>Alveolata</taxon>
        <taxon>Colpodellida</taxon>
        <taxon>Vitrellaceae</taxon>
        <taxon>Vitrella</taxon>
    </lineage>
</organism>
<dbReference type="SUPFAM" id="SSF52540">
    <property type="entry name" value="P-loop containing nucleoside triphosphate hydrolases"/>
    <property type="match status" value="1"/>
</dbReference>
<dbReference type="PRINTS" id="PR00195">
    <property type="entry name" value="DYNAMIN"/>
</dbReference>
<protein>
    <recommendedName>
        <fullName evidence="1">Dynamin GTPase domain-containing protein</fullName>
    </recommendedName>
</protein>
<dbReference type="GO" id="GO:0005525">
    <property type="term" value="F:GTP binding"/>
    <property type="evidence" value="ECO:0007669"/>
    <property type="project" value="InterPro"/>
</dbReference>
<dbReference type="GO" id="GO:0003924">
    <property type="term" value="F:GTPase activity"/>
    <property type="evidence" value="ECO:0007669"/>
    <property type="project" value="InterPro"/>
</dbReference>
<gene>
    <name evidence="2" type="ORF">VBRA1451_LOCUS26897</name>
</gene>
<accession>A0A7S1KER8</accession>
<evidence type="ECO:0000259" key="1">
    <source>
        <dbReference type="SMART" id="SM00053"/>
    </source>
</evidence>
<dbReference type="GO" id="GO:0008017">
    <property type="term" value="F:microtubule binding"/>
    <property type="evidence" value="ECO:0007669"/>
    <property type="project" value="TreeGrafter"/>
</dbReference>
<dbReference type="PANTHER" id="PTHR11566:SF169">
    <property type="entry name" value="DYNAMIN-LIKE PROTEIN C"/>
    <property type="match status" value="1"/>
</dbReference>
<name>A0A7S1KER8_9ALVE</name>
<dbReference type="InterPro" id="IPR022812">
    <property type="entry name" value="Dynamin"/>
</dbReference>
<dbReference type="PANTHER" id="PTHR11566">
    <property type="entry name" value="DYNAMIN"/>
    <property type="match status" value="1"/>
</dbReference>
<dbReference type="InterPro" id="IPR027417">
    <property type="entry name" value="P-loop_NTPase"/>
</dbReference>
<feature type="domain" description="Dynamin GTPase" evidence="1">
    <location>
        <begin position="20"/>
        <end position="245"/>
    </location>
</feature>
<dbReference type="GO" id="GO:0005737">
    <property type="term" value="C:cytoplasm"/>
    <property type="evidence" value="ECO:0007669"/>
    <property type="project" value="TreeGrafter"/>
</dbReference>
<dbReference type="Pfam" id="PF00350">
    <property type="entry name" value="Dynamin_N"/>
    <property type="match status" value="1"/>
</dbReference>